<evidence type="ECO:0000313" key="3">
    <source>
        <dbReference type="Proteomes" id="UP000002640"/>
    </source>
</evidence>
<dbReference type="Proteomes" id="UP000002640">
    <property type="component" value="Unassembled WGS sequence"/>
</dbReference>
<dbReference type="GeneID" id="20638237"/>
<dbReference type="KEGG" id="psoj:PHYSODRAFT_252168"/>
<name>G4ZBA7_PHYSP</name>
<sequence>MTTPATTSTASTASSQASHPKSGSKRKAQQMSVATDGEPATKRPYLGKCQYKTGKCSNERTLKRNGNAHSLCEEHRIKQNLIQRRSDRKYQKEHAIRQLVGFAPHIQGPQPLLGCILNDQSTMGSPLVMSFGNVEVTAQGAITNVNDRLSPTGVDDFTQYSFQNIPIVGGDCSPLPFQYDEINGSSSVGYVSTTSNKQAWSKADLEFLQNLLLA</sequence>
<gene>
    <name evidence="2" type="ORF">PHYSODRAFT_252168</name>
</gene>
<keyword evidence="3" id="KW-1185">Reference proteome</keyword>
<proteinExistence type="predicted"/>
<organism evidence="2 3">
    <name type="scientific">Phytophthora sojae (strain P6497)</name>
    <name type="common">Soybean stem and root rot agent</name>
    <name type="synonym">Phytophthora megasperma f. sp. glycines</name>
    <dbReference type="NCBI Taxonomy" id="1094619"/>
    <lineage>
        <taxon>Eukaryota</taxon>
        <taxon>Sar</taxon>
        <taxon>Stramenopiles</taxon>
        <taxon>Oomycota</taxon>
        <taxon>Peronosporomycetes</taxon>
        <taxon>Peronosporales</taxon>
        <taxon>Peronosporaceae</taxon>
        <taxon>Phytophthora</taxon>
    </lineage>
</organism>
<evidence type="ECO:0000313" key="2">
    <source>
        <dbReference type="EMBL" id="EGZ22703.1"/>
    </source>
</evidence>
<reference evidence="2 3" key="1">
    <citation type="journal article" date="2006" name="Science">
        <title>Phytophthora genome sequences uncover evolutionary origins and mechanisms of pathogenesis.</title>
        <authorList>
            <person name="Tyler B.M."/>
            <person name="Tripathy S."/>
            <person name="Zhang X."/>
            <person name="Dehal P."/>
            <person name="Jiang R.H."/>
            <person name="Aerts A."/>
            <person name="Arredondo F.D."/>
            <person name="Baxter L."/>
            <person name="Bensasson D."/>
            <person name="Beynon J.L."/>
            <person name="Chapman J."/>
            <person name="Damasceno C.M."/>
            <person name="Dorrance A.E."/>
            <person name="Dou D."/>
            <person name="Dickerman A.W."/>
            <person name="Dubchak I.L."/>
            <person name="Garbelotto M."/>
            <person name="Gijzen M."/>
            <person name="Gordon S.G."/>
            <person name="Govers F."/>
            <person name="Grunwald N.J."/>
            <person name="Huang W."/>
            <person name="Ivors K.L."/>
            <person name="Jones R.W."/>
            <person name="Kamoun S."/>
            <person name="Krampis K."/>
            <person name="Lamour K.H."/>
            <person name="Lee M.K."/>
            <person name="McDonald W.H."/>
            <person name="Medina M."/>
            <person name="Meijer H.J."/>
            <person name="Nordberg E.K."/>
            <person name="Maclean D.J."/>
            <person name="Ospina-Giraldo M.D."/>
            <person name="Morris P.F."/>
            <person name="Phuntumart V."/>
            <person name="Putnam N.H."/>
            <person name="Rash S."/>
            <person name="Rose J.K."/>
            <person name="Sakihama Y."/>
            <person name="Salamov A.A."/>
            <person name="Savidor A."/>
            <person name="Scheuring C.F."/>
            <person name="Smith B.M."/>
            <person name="Sobral B.W."/>
            <person name="Terry A."/>
            <person name="Torto-Alalibo T.A."/>
            <person name="Win J."/>
            <person name="Xu Z."/>
            <person name="Zhang H."/>
            <person name="Grigoriev I.V."/>
            <person name="Rokhsar D.S."/>
            <person name="Boore J.L."/>
        </authorList>
    </citation>
    <scope>NUCLEOTIDE SEQUENCE [LARGE SCALE GENOMIC DNA]</scope>
    <source>
        <strain evidence="2 3">P6497</strain>
    </source>
</reference>
<dbReference type="InParanoid" id="G4ZBA7"/>
<evidence type="ECO:0000256" key="1">
    <source>
        <dbReference type="SAM" id="MobiDB-lite"/>
    </source>
</evidence>
<feature type="compositionally biased region" description="Low complexity" evidence="1">
    <location>
        <begin position="1"/>
        <end position="18"/>
    </location>
</feature>
<feature type="region of interest" description="Disordered" evidence="1">
    <location>
        <begin position="1"/>
        <end position="44"/>
    </location>
</feature>
<protein>
    <submittedName>
        <fullName evidence="2">Uncharacterized protein</fullName>
    </submittedName>
</protein>
<dbReference type="RefSeq" id="XP_009525420.1">
    <property type="nucleotide sequence ID" value="XM_009527125.1"/>
</dbReference>
<dbReference type="AlphaFoldDB" id="G4ZBA7"/>
<accession>G4ZBA7</accession>
<dbReference type="EMBL" id="JH159153">
    <property type="protein sequence ID" value="EGZ22703.1"/>
    <property type="molecule type" value="Genomic_DNA"/>
</dbReference>